<dbReference type="InterPro" id="IPR019933">
    <property type="entry name" value="DivIVA_domain"/>
</dbReference>
<dbReference type="NCBIfam" id="TIGR03544">
    <property type="entry name" value="DivI1A_domain"/>
    <property type="match status" value="1"/>
</dbReference>
<keyword evidence="3" id="KW-0963">Cytoplasm</keyword>
<organism evidence="9 10">
    <name type="scientific">Salinithrix halophila</name>
    <dbReference type="NCBI Taxonomy" id="1485204"/>
    <lineage>
        <taxon>Bacteria</taxon>
        <taxon>Bacillati</taxon>
        <taxon>Bacillota</taxon>
        <taxon>Bacilli</taxon>
        <taxon>Bacillales</taxon>
        <taxon>Thermoactinomycetaceae</taxon>
        <taxon>Salinithrix</taxon>
    </lineage>
</organism>
<evidence type="ECO:0000256" key="4">
    <source>
        <dbReference type="ARBA" id="ARBA00022618"/>
    </source>
</evidence>
<evidence type="ECO:0000256" key="5">
    <source>
        <dbReference type="ARBA" id="ARBA00022960"/>
    </source>
</evidence>
<accession>A0ABV8JCN0</accession>
<reference evidence="10" key="1">
    <citation type="journal article" date="2019" name="Int. J. Syst. Evol. Microbiol.">
        <title>The Global Catalogue of Microorganisms (GCM) 10K type strain sequencing project: providing services to taxonomists for standard genome sequencing and annotation.</title>
        <authorList>
            <consortium name="The Broad Institute Genomics Platform"/>
            <consortium name="The Broad Institute Genome Sequencing Center for Infectious Disease"/>
            <person name="Wu L."/>
            <person name="Ma J."/>
        </authorList>
    </citation>
    <scope>NUCLEOTIDE SEQUENCE [LARGE SCALE GENOMIC DNA]</scope>
    <source>
        <strain evidence="10">IBRC-M 10813</strain>
    </source>
</reference>
<evidence type="ECO:0000256" key="2">
    <source>
        <dbReference type="ARBA" id="ARBA00009008"/>
    </source>
</evidence>
<keyword evidence="4" id="KW-0132">Cell division</keyword>
<dbReference type="Pfam" id="PF05103">
    <property type="entry name" value="DivIVA"/>
    <property type="match status" value="1"/>
</dbReference>
<dbReference type="Gene3D" id="6.10.250.660">
    <property type="match status" value="1"/>
</dbReference>
<dbReference type="InterPro" id="IPR011229">
    <property type="entry name" value="Cell_cycle_GpsB"/>
</dbReference>
<sequence length="92" mass="11021">MQRLTPRDIFNKDFKTSLRGYDVDEVNEFLDVVIKNFEALLEENVDLKEQLKKERKSKTGRSAPQPLAGERTQEIHDIMRRLERLEQHILRR</sequence>
<evidence type="ECO:0000256" key="6">
    <source>
        <dbReference type="ARBA" id="ARBA00023054"/>
    </source>
</evidence>
<dbReference type="PANTHER" id="PTHR35794:SF2">
    <property type="entry name" value="CELL DIVISION PROTEIN DIVIVA"/>
    <property type="match status" value="1"/>
</dbReference>
<dbReference type="Proteomes" id="UP001595843">
    <property type="component" value="Unassembled WGS sequence"/>
</dbReference>
<name>A0ABV8JCN0_9BACL</name>
<keyword evidence="6" id="KW-0175">Coiled coil</keyword>
<evidence type="ECO:0000313" key="9">
    <source>
        <dbReference type="EMBL" id="MFC4076686.1"/>
    </source>
</evidence>
<evidence type="ECO:0000313" key="10">
    <source>
        <dbReference type="Proteomes" id="UP001595843"/>
    </source>
</evidence>
<dbReference type="PIRSF" id="PIRSF029938">
    <property type="entry name" value="UCP029938"/>
    <property type="match status" value="1"/>
</dbReference>
<evidence type="ECO:0000256" key="1">
    <source>
        <dbReference type="ARBA" id="ARBA00004496"/>
    </source>
</evidence>
<proteinExistence type="inferred from homology"/>
<comment type="caution">
    <text evidence="9">The sequence shown here is derived from an EMBL/GenBank/DDBJ whole genome shotgun (WGS) entry which is preliminary data.</text>
</comment>
<evidence type="ECO:0000256" key="8">
    <source>
        <dbReference type="SAM" id="MobiDB-lite"/>
    </source>
</evidence>
<keyword evidence="5" id="KW-0133">Cell shape</keyword>
<comment type="subcellular location">
    <subcellularLocation>
        <location evidence="1">Cytoplasm</location>
    </subcellularLocation>
</comment>
<dbReference type="InterPro" id="IPR007793">
    <property type="entry name" value="DivIVA_fam"/>
</dbReference>
<evidence type="ECO:0000256" key="7">
    <source>
        <dbReference type="ARBA" id="ARBA00023306"/>
    </source>
</evidence>
<keyword evidence="10" id="KW-1185">Reference proteome</keyword>
<comment type="similarity">
    <text evidence="2">Belongs to the DivIVA family.</text>
</comment>
<protein>
    <submittedName>
        <fullName evidence="9">DivIVA domain-containing protein</fullName>
    </submittedName>
</protein>
<dbReference type="EMBL" id="JBHSAP010000009">
    <property type="protein sequence ID" value="MFC4076686.1"/>
    <property type="molecule type" value="Genomic_DNA"/>
</dbReference>
<dbReference type="RefSeq" id="WP_380703852.1">
    <property type="nucleotide sequence ID" value="NZ_JBHSAP010000009.1"/>
</dbReference>
<gene>
    <name evidence="9" type="ORF">ACFOUO_07675</name>
</gene>
<dbReference type="PANTHER" id="PTHR35794">
    <property type="entry name" value="CELL DIVISION PROTEIN DIVIVA"/>
    <property type="match status" value="1"/>
</dbReference>
<keyword evidence="7" id="KW-0131">Cell cycle</keyword>
<feature type="region of interest" description="Disordered" evidence="8">
    <location>
        <begin position="51"/>
        <end position="74"/>
    </location>
</feature>
<evidence type="ECO:0000256" key="3">
    <source>
        <dbReference type="ARBA" id="ARBA00022490"/>
    </source>
</evidence>